<dbReference type="Pfam" id="PF03893">
    <property type="entry name" value="Lipase3_N"/>
    <property type="match status" value="1"/>
</dbReference>
<feature type="domain" description="Mono-/di-acylglycerol lipase N-terminal" evidence="5">
    <location>
        <begin position="10"/>
        <end position="74"/>
    </location>
</feature>
<dbReference type="InterPro" id="IPR005592">
    <property type="entry name" value="Mono/diacylglycerol_lipase_N"/>
</dbReference>
<feature type="signal peptide" evidence="3">
    <location>
        <begin position="1"/>
        <end position="19"/>
    </location>
</feature>
<dbReference type="PANTHER" id="PTHR46398">
    <property type="entry name" value="ALPHA/BETA-HYDROLASES SUPERFAMILY PROTEIN"/>
    <property type="match status" value="1"/>
</dbReference>
<dbReference type="InterPro" id="IPR002921">
    <property type="entry name" value="Fungal_lipase-type"/>
</dbReference>
<organism evidence="6 7">
    <name type="scientific">Vigna radiata var. radiata</name>
    <name type="common">Mung bean</name>
    <name type="synonym">Phaseolus aureus</name>
    <dbReference type="NCBI Taxonomy" id="3916"/>
    <lineage>
        <taxon>Eukaryota</taxon>
        <taxon>Viridiplantae</taxon>
        <taxon>Streptophyta</taxon>
        <taxon>Embryophyta</taxon>
        <taxon>Tracheophyta</taxon>
        <taxon>Spermatophyta</taxon>
        <taxon>Magnoliopsida</taxon>
        <taxon>eudicotyledons</taxon>
        <taxon>Gunneridae</taxon>
        <taxon>Pentapetalae</taxon>
        <taxon>rosids</taxon>
        <taxon>fabids</taxon>
        <taxon>Fabales</taxon>
        <taxon>Fabaceae</taxon>
        <taxon>Papilionoideae</taxon>
        <taxon>50 kb inversion clade</taxon>
        <taxon>NPAAA clade</taxon>
        <taxon>indigoferoid/millettioid clade</taxon>
        <taxon>Phaseoleae</taxon>
        <taxon>Vigna</taxon>
    </lineage>
</organism>
<evidence type="ECO:0000256" key="3">
    <source>
        <dbReference type="SAM" id="SignalP"/>
    </source>
</evidence>
<evidence type="ECO:0000259" key="4">
    <source>
        <dbReference type="Pfam" id="PF01764"/>
    </source>
</evidence>
<dbReference type="InterPro" id="IPR029058">
    <property type="entry name" value="AB_hydrolase_fold"/>
</dbReference>
<feature type="region of interest" description="Disordered" evidence="2">
    <location>
        <begin position="388"/>
        <end position="409"/>
    </location>
</feature>
<evidence type="ECO:0000313" key="7">
    <source>
        <dbReference type="RefSeq" id="XP_022641771.1"/>
    </source>
</evidence>
<keyword evidence="6" id="KW-1185">Reference proteome</keyword>
<dbReference type="GeneID" id="106774229"/>
<name>A0A3Q0FDQ1_VIGRR</name>
<gene>
    <name evidence="7" type="primary">LOC106774229</name>
</gene>
<dbReference type="SUPFAM" id="SSF53474">
    <property type="entry name" value="alpha/beta-Hydrolases"/>
    <property type="match status" value="1"/>
</dbReference>
<dbReference type="GO" id="GO:0016042">
    <property type="term" value="P:lipid catabolic process"/>
    <property type="evidence" value="ECO:0007669"/>
    <property type="project" value="InterPro"/>
</dbReference>
<dbReference type="AlphaFoldDB" id="A0A3Q0FDQ1"/>
<feature type="domain" description="Fungal lipase-type" evidence="4">
    <location>
        <begin position="112"/>
        <end position="243"/>
    </location>
</feature>
<reference evidence="6" key="1">
    <citation type="journal article" date="2014" name="Nat. Commun.">
        <title>Genome sequence of mungbean and insights into evolution within Vigna species.</title>
        <authorList>
            <person name="Kang Y.J."/>
            <person name="Kim S.K."/>
            <person name="Kim M.Y."/>
            <person name="Lestari P."/>
            <person name="Kim K.H."/>
            <person name="Ha B.K."/>
            <person name="Jun T.H."/>
            <person name="Hwang W.J."/>
            <person name="Lee T."/>
            <person name="Lee J."/>
            <person name="Shim S."/>
            <person name="Yoon M.Y."/>
            <person name="Jang Y.E."/>
            <person name="Han K.S."/>
            <person name="Taeprayoon P."/>
            <person name="Yoon N."/>
            <person name="Somta P."/>
            <person name="Tanya P."/>
            <person name="Kim K.S."/>
            <person name="Gwag J.G."/>
            <person name="Moon J.K."/>
            <person name="Lee Y.H."/>
            <person name="Park B.S."/>
            <person name="Bombarely A."/>
            <person name="Doyle J.J."/>
            <person name="Jackson S.A."/>
            <person name="Schafleitner R."/>
            <person name="Srinives P."/>
            <person name="Varshney R.K."/>
            <person name="Lee S.H."/>
        </authorList>
    </citation>
    <scope>NUCLEOTIDE SEQUENCE [LARGE SCALE GENOMIC DNA]</scope>
    <source>
        <strain evidence="6">cv. VC1973A</strain>
    </source>
</reference>
<dbReference type="GO" id="GO:0016787">
    <property type="term" value="F:hydrolase activity"/>
    <property type="evidence" value="ECO:0007669"/>
    <property type="project" value="UniProtKB-KW"/>
</dbReference>
<feature type="chain" id="PRO_5018103646" evidence="3">
    <location>
        <begin position="20"/>
        <end position="441"/>
    </location>
</feature>
<dbReference type="Pfam" id="PF01764">
    <property type="entry name" value="Lipase_3"/>
    <property type="match status" value="1"/>
</dbReference>
<keyword evidence="3" id="KW-0732">Signal</keyword>
<accession>A0A3Q0FDQ1</accession>
<sequence>MSFLCGLPVIECVYCLACARWAWKKCLYSAGYESENWGLATAQEFEPVPRICRLILAVYEDDIRNPQWAPEGGYGINPDWVILRKDYGDNQGRVTPYMIYLDHDHAEIILAVSGLNLAKESDYVVLLDNKLGQAEFHGGYVHNGLLKAAGWVFDAEYEVLRKLVAENPTYMLIFTGHSLGAGVVALLTMLAVHNRDKLGIPRNKIRCFAIASPRCMSLNLAVRYADVINSVVLQDDFLPRTTAALEDVFKSLLWIPAHWRRRSSEIQGVYMHLVGSITLWSENHLVSSGCRMGRFPPVVRTAVPVDGRFEHLVLSCNATSDHAIIWIERESRRALSLMRDKDEHMEIPAKQKMERHESIAREHSEEYHAALQRAVALDIPQAYSPSSYGTFHETDVGEDSGRSSEGSSLFHKKRTQSWNEFVGRLFDVDDSGHMVFKKTPP</sequence>
<dbReference type="RefSeq" id="XP_022641771.1">
    <property type="nucleotide sequence ID" value="XM_022786050.1"/>
</dbReference>
<evidence type="ECO:0000313" key="6">
    <source>
        <dbReference type="Proteomes" id="UP000087766"/>
    </source>
</evidence>
<feature type="compositionally biased region" description="Basic and acidic residues" evidence="2">
    <location>
        <begin position="392"/>
        <end position="402"/>
    </location>
</feature>
<proteinExistence type="predicted"/>
<dbReference type="Gene3D" id="3.40.50.1820">
    <property type="entry name" value="alpha/beta hydrolase"/>
    <property type="match status" value="1"/>
</dbReference>
<evidence type="ECO:0000259" key="5">
    <source>
        <dbReference type="Pfam" id="PF03893"/>
    </source>
</evidence>
<evidence type="ECO:0000256" key="1">
    <source>
        <dbReference type="ARBA" id="ARBA00022801"/>
    </source>
</evidence>
<reference evidence="7" key="2">
    <citation type="submission" date="2025-08" db="UniProtKB">
        <authorList>
            <consortium name="RefSeq"/>
        </authorList>
    </citation>
    <scope>IDENTIFICATION</scope>
    <source>
        <tissue evidence="7">Leaf</tissue>
    </source>
</reference>
<dbReference type="Proteomes" id="UP000087766">
    <property type="component" value="Chromosome 9"/>
</dbReference>
<keyword evidence="1" id="KW-0378">Hydrolase</keyword>
<dbReference type="PANTHER" id="PTHR46398:SF5">
    <property type="entry name" value="ALPHA_BETA-HYDROLASES SUPERFAMILY PROTEIN"/>
    <property type="match status" value="1"/>
</dbReference>
<protein>
    <submittedName>
        <fullName evidence="7">Uncharacterized protein LOC106774229 isoform X2</fullName>
    </submittedName>
</protein>
<dbReference type="CDD" id="cd00519">
    <property type="entry name" value="Lipase_3"/>
    <property type="match status" value="1"/>
</dbReference>
<evidence type="ECO:0000256" key="2">
    <source>
        <dbReference type="SAM" id="MobiDB-lite"/>
    </source>
</evidence>